<feature type="region of interest" description="Disordered" evidence="1">
    <location>
        <begin position="52"/>
        <end position="75"/>
    </location>
</feature>
<dbReference type="Pfam" id="PF10025">
    <property type="entry name" value="DUF2267"/>
    <property type="match status" value="1"/>
</dbReference>
<organism evidence="2 3">
    <name type="scientific">Halogeometricum rufum</name>
    <dbReference type="NCBI Taxonomy" id="553469"/>
    <lineage>
        <taxon>Archaea</taxon>
        <taxon>Methanobacteriati</taxon>
        <taxon>Methanobacteriota</taxon>
        <taxon>Stenosarchaea group</taxon>
        <taxon>Halobacteria</taxon>
        <taxon>Halobacteriales</taxon>
        <taxon>Haloferacaceae</taxon>
        <taxon>Halogeometricum</taxon>
    </lineage>
</organism>
<accession>A0A1I6HZG1</accession>
<dbReference type="Gene3D" id="1.10.490.110">
    <property type="entry name" value="Uncharacterized conserved protein DUF2267"/>
    <property type="match status" value="1"/>
</dbReference>
<dbReference type="AlphaFoldDB" id="A0A1I6HZG1"/>
<dbReference type="InterPro" id="IPR038282">
    <property type="entry name" value="DUF2267_sf"/>
</dbReference>
<evidence type="ECO:0000313" key="2">
    <source>
        <dbReference type="EMBL" id="SFR59784.1"/>
    </source>
</evidence>
<keyword evidence="3" id="KW-1185">Reference proteome</keyword>
<evidence type="ECO:0000313" key="3">
    <source>
        <dbReference type="Proteomes" id="UP000198531"/>
    </source>
</evidence>
<sequence>MNEHQFVSHVRERAGLESTDEARAAVQATLRVFGSRLTEPEVDDLAAQVPESFGSDLTGEGGTEPESFDAETFVDRVRDREATDGRIDESDAASHAKAVASTLADSVGDGELGGIRAQLPGSYERLFNPDTAGS</sequence>
<dbReference type="OrthoDB" id="212282at2157"/>
<evidence type="ECO:0000256" key="1">
    <source>
        <dbReference type="SAM" id="MobiDB-lite"/>
    </source>
</evidence>
<dbReference type="Proteomes" id="UP000198531">
    <property type="component" value="Unassembled WGS sequence"/>
</dbReference>
<gene>
    <name evidence="2" type="ORF">SAMN04487947_2679</name>
</gene>
<proteinExistence type="predicted"/>
<name>A0A1I6HZG1_9EURY</name>
<reference evidence="3" key="1">
    <citation type="submission" date="2016-10" db="EMBL/GenBank/DDBJ databases">
        <authorList>
            <person name="Varghese N."/>
            <person name="Submissions S."/>
        </authorList>
    </citation>
    <scope>NUCLEOTIDE SEQUENCE [LARGE SCALE GENOMIC DNA]</scope>
    <source>
        <strain evidence="3">CGMCC 1.7736</strain>
    </source>
</reference>
<dbReference type="STRING" id="553469.SAMN04487947_2679"/>
<feature type="region of interest" description="Disordered" evidence="1">
    <location>
        <begin position="1"/>
        <end position="21"/>
    </location>
</feature>
<dbReference type="InterPro" id="IPR018727">
    <property type="entry name" value="DUF2267"/>
</dbReference>
<protein>
    <submittedName>
        <fullName evidence="2">Uncharacterized conserved protein, DUF2267 family</fullName>
    </submittedName>
</protein>
<feature type="compositionally biased region" description="Basic and acidic residues" evidence="1">
    <location>
        <begin position="9"/>
        <end position="21"/>
    </location>
</feature>
<dbReference type="EMBL" id="FOYT01000002">
    <property type="protein sequence ID" value="SFR59784.1"/>
    <property type="molecule type" value="Genomic_DNA"/>
</dbReference>
<dbReference type="RefSeq" id="WP_089808398.1">
    <property type="nucleotide sequence ID" value="NZ_FOYT01000002.1"/>
</dbReference>